<evidence type="ECO:0000259" key="9">
    <source>
        <dbReference type="Pfam" id="PF01551"/>
    </source>
</evidence>
<dbReference type="GO" id="GO:0030313">
    <property type="term" value="C:cell envelope"/>
    <property type="evidence" value="ECO:0007669"/>
    <property type="project" value="UniProtKB-SubCell"/>
</dbReference>
<evidence type="ECO:0000256" key="1">
    <source>
        <dbReference type="ARBA" id="ARBA00001947"/>
    </source>
</evidence>
<evidence type="ECO:0000313" key="12">
    <source>
        <dbReference type="Proteomes" id="UP000742786"/>
    </source>
</evidence>
<dbReference type="Pfam" id="PF19425">
    <property type="entry name" value="Csd3_N2"/>
    <property type="match status" value="1"/>
</dbReference>
<protein>
    <submittedName>
        <fullName evidence="11">Peptidase M23</fullName>
    </submittedName>
</protein>
<dbReference type="Gene3D" id="3.10.450.350">
    <property type="match status" value="2"/>
</dbReference>
<organism evidence="11 12">
    <name type="scientific">Georgfuchsia toluolica</name>
    <dbReference type="NCBI Taxonomy" id="424218"/>
    <lineage>
        <taxon>Bacteria</taxon>
        <taxon>Pseudomonadati</taxon>
        <taxon>Pseudomonadota</taxon>
        <taxon>Betaproteobacteria</taxon>
        <taxon>Nitrosomonadales</taxon>
        <taxon>Sterolibacteriaceae</taxon>
        <taxon>Georgfuchsia</taxon>
    </lineage>
</organism>
<dbReference type="Gene3D" id="2.70.70.10">
    <property type="entry name" value="Glucose Permease (Domain IIA)"/>
    <property type="match status" value="1"/>
</dbReference>
<keyword evidence="5" id="KW-0378">Hydrolase</keyword>
<keyword evidence="8" id="KW-0812">Transmembrane</keyword>
<feature type="transmembrane region" description="Helical" evidence="8">
    <location>
        <begin position="23"/>
        <end position="42"/>
    </location>
</feature>
<evidence type="ECO:0000259" key="10">
    <source>
        <dbReference type="Pfam" id="PF19425"/>
    </source>
</evidence>
<dbReference type="RefSeq" id="WP_220636162.1">
    <property type="nucleotide sequence ID" value="NZ_CAJQUM010000001.1"/>
</dbReference>
<evidence type="ECO:0000256" key="2">
    <source>
        <dbReference type="ARBA" id="ARBA00004196"/>
    </source>
</evidence>
<keyword evidence="3" id="KW-0645">Protease</keyword>
<dbReference type="PANTHER" id="PTHR21666:SF288">
    <property type="entry name" value="CELL DIVISION PROTEIN YTFB"/>
    <property type="match status" value="1"/>
</dbReference>
<evidence type="ECO:0000256" key="7">
    <source>
        <dbReference type="ARBA" id="ARBA00023049"/>
    </source>
</evidence>
<comment type="cofactor">
    <cofactor evidence="1">
        <name>Zn(2+)</name>
        <dbReference type="ChEBI" id="CHEBI:29105"/>
    </cofactor>
</comment>
<feature type="domain" description="Csd3-like second N-terminal" evidence="10">
    <location>
        <begin position="176"/>
        <end position="291"/>
    </location>
</feature>
<comment type="caution">
    <text evidence="11">The sequence shown here is derived from an EMBL/GenBank/DDBJ whole genome shotgun (WGS) entry which is preliminary data.</text>
</comment>
<name>A0A916J8F9_9PROT</name>
<keyword evidence="4" id="KW-0479">Metal-binding</keyword>
<dbReference type="PROSITE" id="PS51257">
    <property type="entry name" value="PROKAR_LIPOPROTEIN"/>
    <property type="match status" value="1"/>
</dbReference>
<keyword evidence="8" id="KW-0472">Membrane</keyword>
<reference evidence="11" key="1">
    <citation type="submission" date="2021-04" db="EMBL/GenBank/DDBJ databases">
        <authorList>
            <person name="Hornung B."/>
        </authorList>
    </citation>
    <scope>NUCLEOTIDE SEQUENCE</scope>
    <source>
        <strain evidence="11">G5G6</strain>
    </source>
</reference>
<dbReference type="AlphaFoldDB" id="A0A916J8F9"/>
<dbReference type="Proteomes" id="UP000742786">
    <property type="component" value="Unassembled WGS sequence"/>
</dbReference>
<evidence type="ECO:0000313" key="11">
    <source>
        <dbReference type="EMBL" id="CAG4884301.1"/>
    </source>
</evidence>
<sequence>MIAEKSSILAYLRVRNTERSRHLLLGTVAVIGACFGVVAAFGNVSSGLDNNFPQQNIVESLSLSQATPVVENEELFIREEKVRPGDSAYSLLERLGVDNFRMIDAARGNAQAQPLFRQLSPGKTITAYLDRAGQLRSLLFPLNDKQDQALELDDTKEGLKITQKVLALETRVSVKSADINYSLFSATDAAGIPDNVASQLIDIFGGDIDFHRDLRKGDHFSVAYETIMHMGRPIRSGHILAAEFVNDGRNFKAVWFQDADGRGGYYTPEGKSLRKAFLRSPLEFSRVTSGFSMSRFHPILQQWRAHKGVDYGAPIGTRVKATADAVVDYVGIQNGYGKVVVLRHQGPYTTLYGHLSGFAPGIRKGSRVAQGDVIGYVGMTGLASGPHLHYEFRINGIFKNPLSVALPGSLPLTSEQMARFRSESGVWLARIDAVRNINLASAD</sequence>
<accession>A0A916J8F9</accession>
<dbReference type="SUPFAM" id="SSF51261">
    <property type="entry name" value="Duplicated hybrid motif"/>
    <property type="match status" value="1"/>
</dbReference>
<dbReference type="CDD" id="cd12797">
    <property type="entry name" value="M23_peptidase"/>
    <property type="match status" value="1"/>
</dbReference>
<evidence type="ECO:0000256" key="5">
    <source>
        <dbReference type="ARBA" id="ARBA00022801"/>
    </source>
</evidence>
<keyword evidence="8" id="KW-1133">Transmembrane helix</keyword>
<dbReference type="EMBL" id="CAJQUM010000001">
    <property type="protein sequence ID" value="CAG4884301.1"/>
    <property type="molecule type" value="Genomic_DNA"/>
</dbReference>
<dbReference type="GO" id="GO:0006508">
    <property type="term" value="P:proteolysis"/>
    <property type="evidence" value="ECO:0007669"/>
    <property type="project" value="UniProtKB-KW"/>
</dbReference>
<evidence type="ECO:0000256" key="6">
    <source>
        <dbReference type="ARBA" id="ARBA00022833"/>
    </source>
</evidence>
<evidence type="ECO:0000256" key="4">
    <source>
        <dbReference type="ARBA" id="ARBA00022723"/>
    </source>
</evidence>
<evidence type="ECO:0000256" key="8">
    <source>
        <dbReference type="SAM" id="Phobius"/>
    </source>
</evidence>
<feature type="domain" description="M23ase beta-sheet core" evidence="9">
    <location>
        <begin position="305"/>
        <end position="401"/>
    </location>
</feature>
<comment type="subcellular location">
    <subcellularLocation>
        <location evidence="2">Cell envelope</location>
    </subcellularLocation>
</comment>
<dbReference type="Pfam" id="PF01551">
    <property type="entry name" value="Peptidase_M23"/>
    <property type="match status" value="1"/>
</dbReference>
<evidence type="ECO:0000256" key="3">
    <source>
        <dbReference type="ARBA" id="ARBA00022670"/>
    </source>
</evidence>
<proteinExistence type="predicted"/>
<dbReference type="InterPro" id="IPR045834">
    <property type="entry name" value="Csd3_N2"/>
</dbReference>
<dbReference type="GO" id="GO:0004222">
    <property type="term" value="F:metalloendopeptidase activity"/>
    <property type="evidence" value="ECO:0007669"/>
    <property type="project" value="TreeGrafter"/>
</dbReference>
<dbReference type="InterPro" id="IPR011055">
    <property type="entry name" value="Dup_hybrid_motif"/>
</dbReference>
<keyword evidence="12" id="KW-1185">Reference proteome</keyword>
<dbReference type="PANTHER" id="PTHR21666">
    <property type="entry name" value="PEPTIDASE-RELATED"/>
    <property type="match status" value="1"/>
</dbReference>
<keyword evidence="7" id="KW-0482">Metalloprotease</keyword>
<gene>
    <name evidence="11" type="ORF">GTOL_12184</name>
</gene>
<dbReference type="InterPro" id="IPR050570">
    <property type="entry name" value="Cell_wall_metabolism_enzyme"/>
</dbReference>
<dbReference type="InterPro" id="IPR016047">
    <property type="entry name" value="M23ase_b-sheet_dom"/>
</dbReference>
<dbReference type="GO" id="GO:0046872">
    <property type="term" value="F:metal ion binding"/>
    <property type="evidence" value="ECO:0007669"/>
    <property type="project" value="UniProtKB-KW"/>
</dbReference>
<keyword evidence="6" id="KW-0862">Zinc</keyword>